<feature type="binding site" evidence="3">
    <location>
        <position position="120"/>
    </location>
    <ligand>
        <name>substrate</name>
    </ligand>
</feature>
<dbReference type="GO" id="GO:0006014">
    <property type="term" value="P:D-ribose metabolic process"/>
    <property type="evidence" value="ECO:0007669"/>
    <property type="project" value="TreeGrafter"/>
</dbReference>
<dbReference type="SUPFAM" id="SSF75445">
    <property type="entry name" value="D-ribose-5-phosphate isomerase (RpiA), lid domain"/>
    <property type="match status" value="1"/>
</dbReference>
<organism evidence="4 5">
    <name type="scientific">Cycloclasticus pugetii</name>
    <dbReference type="NCBI Taxonomy" id="34068"/>
    <lineage>
        <taxon>Bacteria</taxon>
        <taxon>Pseudomonadati</taxon>
        <taxon>Pseudomonadota</taxon>
        <taxon>Gammaproteobacteria</taxon>
        <taxon>Thiotrichales</taxon>
        <taxon>Piscirickettsiaceae</taxon>
        <taxon>Cycloclasticus</taxon>
    </lineage>
</organism>
<feature type="binding site" evidence="3">
    <location>
        <begin position="80"/>
        <end position="83"/>
    </location>
    <ligand>
        <name>substrate</name>
    </ligand>
</feature>
<gene>
    <name evidence="3" type="primary">rpiA</name>
    <name evidence="4" type="ORF">L196_07189</name>
</gene>
<dbReference type="EMBL" id="ASHL01000005">
    <property type="protein sequence ID" value="EPD12928.1"/>
    <property type="molecule type" value="Genomic_DNA"/>
</dbReference>
<evidence type="ECO:0000256" key="3">
    <source>
        <dbReference type="HAMAP-Rule" id="MF_00170"/>
    </source>
</evidence>
<evidence type="ECO:0000256" key="1">
    <source>
        <dbReference type="ARBA" id="ARBA00001713"/>
    </source>
</evidence>
<evidence type="ECO:0000313" key="4">
    <source>
        <dbReference type="EMBL" id="EPD12928.1"/>
    </source>
</evidence>
<comment type="caution">
    <text evidence="4">The sequence shown here is derived from an EMBL/GenBank/DDBJ whole genome shotgun (WGS) entry which is preliminary data.</text>
</comment>
<feature type="binding site" evidence="3">
    <location>
        <begin position="93"/>
        <end position="96"/>
    </location>
    <ligand>
        <name>substrate</name>
    </ligand>
</feature>
<dbReference type="GO" id="GO:0005829">
    <property type="term" value="C:cytosol"/>
    <property type="evidence" value="ECO:0007669"/>
    <property type="project" value="TreeGrafter"/>
</dbReference>
<proteinExistence type="inferred from homology"/>
<dbReference type="RefSeq" id="WP_016390489.1">
    <property type="nucleotide sequence ID" value="NZ_KE646808.1"/>
</dbReference>
<dbReference type="Pfam" id="PF06026">
    <property type="entry name" value="Rib_5-P_isom_A"/>
    <property type="match status" value="1"/>
</dbReference>
<dbReference type="Gene3D" id="3.30.70.260">
    <property type="match status" value="1"/>
</dbReference>
<dbReference type="FunFam" id="3.30.70.260:FF:000004">
    <property type="entry name" value="Ribose-5-phosphate isomerase A"/>
    <property type="match status" value="1"/>
</dbReference>
<sequence>MQDDLKKLAAQAAIPYVKNCRILGVGTGSTVNHFIDLLAPLKHQFEGAVSSSEASTERLLALGIPVLDLNAVGTLDIYVDGADEINTNLELIKGGGGALTREKIIAAASKHFICIADHSKLVSRLGKFPLPVEVIPMARSYVARTISALGGQPVWRENFITDNGNVILDIHRLDILEPMKLENTLNNITGVVTTGLFANRSADTVLLASEQGTQTLTL</sequence>
<protein>
    <recommendedName>
        <fullName evidence="3">Ribose-5-phosphate isomerase A</fullName>
        <ecNumber evidence="3">5.3.1.6</ecNumber>
    </recommendedName>
    <alternativeName>
        <fullName evidence="3">Phosphoriboisomerase A</fullName>
        <shortName evidence="3">PRI</shortName>
    </alternativeName>
</protein>
<dbReference type="GO" id="GO:0004751">
    <property type="term" value="F:ribose-5-phosphate isomerase activity"/>
    <property type="evidence" value="ECO:0007669"/>
    <property type="project" value="UniProtKB-UniRule"/>
</dbReference>
<keyword evidence="2 3" id="KW-0413">Isomerase</keyword>
<dbReference type="FunFam" id="3.40.50.1360:FF:000001">
    <property type="entry name" value="Ribose-5-phosphate isomerase A"/>
    <property type="match status" value="1"/>
</dbReference>
<reference evidence="4 5" key="1">
    <citation type="journal article" date="2013" name="Genome Announc.">
        <title>Genome Sequence of the Pyrene- and Fluoranthene-Degrading Bacterium Cycloclasticus sp. Strain PY97M.</title>
        <authorList>
            <person name="Cui Z."/>
            <person name="Xu G."/>
            <person name="Li Q."/>
            <person name="Gao W."/>
            <person name="Zheng L."/>
        </authorList>
    </citation>
    <scope>NUCLEOTIDE SEQUENCE [LARGE SCALE GENOMIC DNA]</scope>
    <source>
        <strain evidence="4 5">PY97M</strain>
    </source>
</reference>
<dbReference type="NCBIfam" id="TIGR00021">
    <property type="entry name" value="rpiA"/>
    <property type="match status" value="1"/>
</dbReference>
<dbReference type="CDD" id="cd01398">
    <property type="entry name" value="RPI_A"/>
    <property type="match status" value="1"/>
</dbReference>
<evidence type="ECO:0000313" key="5">
    <source>
        <dbReference type="Proteomes" id="UP000015462"/>
    </source>
</evidence>
<feature type="binding site" evidence="3">
    <location>
        <begin position="27"/>
        <end position="30"/>
    </location>
    <ligand>
        <name>substrate</name>
    </ligand>
</feature>
<comment type="catalytic activity">
    <reaction evidence="1 3">
        <text>aldehydo-D-ribose 5-phosphate = D-ribulose 5-phosphate</text>
        <dbReference type="Rhea" id="RHEA:14657"/>
        <dbReference type="ChEBI" id="CHEBI:58121"/>
        <dbReference type="ChEBI" id="CHEBI:58273"/>
        <dbReference type="EC" id="5.3.1.6"/>
    </reaction>
</comment>
<dbReference type="PANTHER" id="PTHR11934">
    <property type="entry name" value="RIBOSE-5-PHOSPHATE ISOMERASE"/>
    <property type="match status" value="1"/>
</dbReference>
<dbReference type="NCBIfam" id="NF001924">
    <property type="entry name" value="PRK00702.1"/>
    <property type="match status" value="1"/>
</dbReference>
<comment type="similarity">
    <text evidence="3">Belongs to the ribose 5-phosphate isomerase family.</text>
</comment>
<keyword evidence="5" id="KW-1185">Reference proteome</keyword>
<comment type="pathway">
    <text evidence="3">Carbohydrate degradation; pentose phosphate pathway; D-ribose 5-phosphate from D-ribulose 5-phosphate (non-oxidative stage): step 1/1.</text>
</comment>
<name>A0AB33Z133_9GAMM</name>
<comment type="function">
    <text evidence="3">Catalyzes the reversible conversion of ribose-5-phosphate to ribulose 5-phosphate.</text>
</comment>
<dbReference type="InterPro" id="IPR020672">
    <property type="entry name" value="Ribose5P_isomerase_typA_subgr"/>
</dbReference>
<dbReference type="Gene3D" id="3.40.50.1360">
    <property type="match status" value="1"/>
</dbReference>
<dbReference type="HAMAP" id="MF_00170">
    <property type="entry name" value="Rib_5P_isom_A"/>
    <property type="match status" value="1"/>
</dbReference>
<dbReference type="PANTHER" id="PTHR11934:SF0">
    <property type="entry name" value="RIBOSE-5-PHOSPHATE ISOMERASE"/>
    <property type="match status" value="1"/>
</dbReference>
<dbReference type="Proteomes" id="UP000015462">
    <property type="component" value="Unassembled WGS sequence"/>
</dbReference>
<dbReference type="InterPro" id="IPR004788">
    <property type="entry name" value="Ribose5P_isomerase_type_A"/>
</dbReference>
<dbReference type="SUPFAM" id="SSF100950">
    <property type="entry name" value="NagB/RpiA/CoA transferase-like"/>
    <property type="match status" value="1"/>
</dbReference>
<dbReference type="GO" id="GO:0009052">
    <property type="term" value="P:pentose-phosphate shunt, non-oxidative branch"/>
    <property type="evidence" value="ECO:0007669"/>
    <property type="project" value="UniProtKB-UniRule"/>
</dbReference>
<dbReference type="EC" id="5.3.1.6" evidence="3"/>
<dbReference type="InterPro" id="IPR037171">
    <property type="entry name" value="NagB/RpiA_transferase-like"/>
</dbReference>
<evidence type="ECO:0000256" key="2">
    <source>
        <dbReference type="ARBA" id="ARBA00023235"/>
    </source>
</evidence>
<accession>A0AB33Z133</accession>
<feature type="active site" description="Proton acceptor" evidence="3">
    <location>
        <position position="102"/>
    </location>
</feature>
<comment type="subunit">
    <text evidence="3">Homodimer.</text>
</comment>
<dbReference type="AlphaFoldDB" id="A0AB33Z133"/>